<dbReference type="Gene3D" id="3.30.450.20">
    <property type="entry name" value="PAS domain"/>
    <property type="match status" value="1"/>
</dbReference>
<protein>
    <submittedName>
        <fullName evidence="7">AAA family ATPase</fullName>
    </submittedName>
</protein>
<name>A0A3M8C361_9BACL</name>
<dbReference type="AlphaFoldDB" id="A0A3M8C361"/>
<dbReference type="CDD" id="cd00009">
    <property type="entry name" value="AAA"/>
    <property type="match status" value="1"/>
</dbReference>
<dbReference type="GO" id="GO:0005524">
    <property type="term" value="F:ATP binding"/>
    <property type="evidence" value="ECO:0007669"/>
    <property type="project" value="UniProtKB-KW"/>
</dbReference>
<keyword evidence="2" id="KW-0067">ATP-binding</keyword>
<dbReference type="SUPFAM" id="SSF55785">
    <property type="entry name" value="PYP-like sensor domain (PAS domain)"/>
    <property type="match status" value="1"/>
</dbReference>
<dbReference type="InterPro" id="IPR025662">
    <property type="entry name" value="Sigma_54_int_dom_ATP-bd_1"/>
</dbReference>
<dbReference type="GO" id="GO:0006355">
    <property type="term" value="P:regulation of DNA-templated transcription"/>
    <property type="evidence" value="ECO:0007669"/>
    <property type="project" value="InterPro"/>
</dbReference>
<evidence type="ECO:0000259" key="6">
    <source>
        <dbReference type="PROSITE" id="PS50045"/>
    </source>
</evidence>
<evidence type="ECO:0000313" key="7">
    <source>
        <dbReference type="EMBL" id="RNB70084.1"/>
    </source>
</evidence>
<feature type="domain" description="Sigma-54 factor interaction" evidence="6">
    <location>
        <begin position="337"/>
        <end position="567"/>
    </location>
</feature>
<dbReference type="SMART" id="SM00382">
    <property type="entry name" value="AAA"/>
    <property type="match status" value="1"/>
</dbReference>
<evidence type="ECO:0000256" key="4">
    <source>
        <dbReference type="ARBA" id="ARBA00023125"/>
    </source>
</evidence>
<dbReference type="OrthoDB" id="9803970at2"/>
<dbReference type="Gene3D" id="1.10.8.60">
    <property type="match status" value="1"/>
</dbReference>
<evidence type="ECO:0000256" key="1">
    <source>
        <dbReference type="ARBA" id="ARBA00022741"/>
    </source>
</evidence>
<keyword evidence="8" id="KW-1185">Reference proteome</keyword>
<dbReference type="PROSITE" id="PS00676">
    <property type="entry name" value="SIGMA54_INTERACT_2"/>
    <property type="match status" value="1"/>
</dbReference>
<evidence type="ECO:0000256" key="5">
    <source>
        <dbReference type="ARBA" id="ARBA00023163"/>
    </source>
</evidence>
<dbReference type="InterPro" id="IPR003593">
    <property type="entry name" value="AAA+_ATPase"/>
</dbReference>
<keyword evidence="4" id="KW-0238">DNA-binding</keyword>
<dbReference type="PROSITE" id="PS50045">
    <property type="entry name" value="SIGMA54_INTERACT_4"/>
    <property type="match status" value="1"/>
</dbReference>
<dbReference type="Pfam" id="PF08461">
    <property type="entry name" value="WHD_RNase_R"/>
    <property type="match status" value="1"/>
</dbReference>
<organism evidence="7 8">
    <name type="scientific">Brevibacillus invocatus</name>
    <dbReference type="NCBI Taxonomy" id="173959"/>
    <lineage>
        <taxon>Bacteria</taxon>
        <taxon>Bacillati</taxon>
        <taxon>Bacillota</taxon>
        <taxon>Bacilli</taxon>
        <taxon>Bacillales</taxon>
        <taxon>Paenibacillaceae</taxon>
        <taxon>Brevibacillus</taxon>
    </lineage>
</organism>
<evidence type="ECO:0000256" key="3">
    <source>
        <dbReference type="ARBA" id="ARBA00023015"/>
    </source>
</evidence>
<dbReference type="Proteomes" id="UP000282028">
    <property type="component" value="Unassembled WGS sequence"/>
</dbReference>
<dbReference type="RefSeq" id="WP_122910281.1">
    <property type="nucleotide sequence ID" value="NZ_CBCSBE010000020.1"/>
</dbReference>
<keyword evidence="3" id="KW-0805">Transcription regulation</keyword>
<dbReference type="GO" id="GO:0003677">
    <property type="term" value="F:DNA binding"/>
    <property type="evidence" value="ECO:0007669"/>
    <property type="project" value="UniProtKB-KW"/>
</dbReference>
<dbReference type="PANTHER" id="PTHR32071:SF57">
    <property type="entry name" value="C4-DICARBOXYLATE TRANSPORT TRANSCRIPTIONAL REGULATORY PROTEIN DCTD"/>
    <property type="match status" value="1"/>
</dbReference>
<reference evidence="7 8" key="1">
    <citation type="submission" date="2018-10" db="EMBL/GenBank/DDBJ databases">
        <title>Phylogenomics of Brevibacillus.</title>
        <authorList>
            <person name="Dunlap C."/>
        </authorList>
    </citation>
    <scope>NUCLEOTIDE SEQUENCE [LARGE SCALE GENOMIC DNA]</scope>
    <source>
        <strain evidence="7 8">JCM 12215</strain>
    </source>
</reference>
<evidence type="ECO:0000256" key="2">
    <source>
        <dbReference type="ARBA" id="ARBA00022840"/>
    </source>
</evidence>
<dbReference type="InterPro" id="IPR027417">
    <property type="entry name" value="P-loop_NTPase"/>
</dbReference>
<dbReference type="InterPro" id="IPR035965">
    <property type="entry name" value="PAS-like_dom_sf"/>
</dbReference>
<accession>A0A3M8C361</accession>
<dbReference type="InterPro" id="IPR002078">
    <property type="entry name" value="Sigma_54_int"/>
</dbReference>
<dbReference type="SUPFAM" id="SSF52540">
    <property type="entry name" value="P-loop containing nucleoside triphosphate hydrolases"/>
    <property type="match status" value="1"/>
</dbReference>
<dbReference type="PROSITE" id="PS00688">
    <property type="entry name" value="SIGMA54_INTERACT_3"/>
    <property type="match status" value="1"/>
</dbReference>
<comment type="caution">
    <text evidence="7">The sequence shown here is derived from an EMBL/GenBank/DDBJ whole genome shotgun (WGS) entry which is preliminary data.</text>
</comment>
<sequence>MEKKTVTFIAKMDEFLHSAVSQCVELGVSDDFHIEGIRMDQLAYRPIAEGSLVVLSTSMIESFVEPYLPPGTKMIVAKRMFSYQNLRGMLEIPKGVKVLLVSDTPETAQDNIDLIRAAGLDFDLYPYYPGAEYPKDIEIAVTPGEAEHVPPHIRKVVDIGFRVIDLTTWLAIYTHFDNDNFQKMTMRTLQSLFFITKELNNEIQHAHLLSKYLEAIVNGIEDAVIAFDEEEIIRFVNQKAVDSLNLHGAQIVGEKSLACLPSDFYELFMDCGENEDILVDWANKTYFFRKTHIFMEGRFLGSLLLFRQAVEIEKLEHDYRMRLYNKGLVAKYQFDDIYGESPSFQKVLQIARKIARSNSTVLLLGETGTGKELLAQAIHNASPRRREPFVGVNFAAISESLLESELFGYEEGAFTGARKGGHIGWFELAHKGTIFLDEIGDASGAIQNRLLRVLQERQIMRVGGNKVIPTDIRVIAATNQDLKQMIEEGTFRADLYFRLNILPIHLPPLRKRQEDIPWLVERFIRRYAYDLRRPPFTLSKEAMKAMQEYEWPGNIRELENVIEYLAHVVEEEGYVYQLPFMVDQENGSIEHDECEAVCEQLYEAYSQRGFLAEMVAVLQELKQEGSGRYALGEQLQAQGMEISSQQLRYRLKLLQNDELIQVGKGRQGSKISSKGEEFLRYLNRRNGRGDRHEL</sequence>
<dbReference type="InterPro" id="IPR036388">
    <property type="entry name" value="WH-like_DNA-bd_sf"/>
</dbReference>
<dbReference type="InterPro" id="IPR025943">
    <property type="entry name" value="Sigma_54_int_dom_ATP-bd_2"/>
</dbReference>
<dbReference type="EMBL" id="RHHR01000035">
    <property type="protein sequence ID" value="RNB70084.1"/>
    <property type="molecule type" value="Genomic_DNA"/>
</dbReference>
<dbReference type="PANTHER" id="PTHR32071">
    <property type="entry name" value="TRANSCRIPTIONAL REGULATORY PROTEIN"/>
    <property type="match status" value="1"/>
</dbReference>
<evidence type="ECO:0000313" key="8">
    <source>
        <dbReference type="Proteomes" id="UP000282028"/>
    </source>
</evidence>
<gene>
    <name evidence="7" type="ORF">EDM52_17690</name>
</gene>
<dbReference type="InterPro" id="IPR013668">
    <property type="entry name" value="RNase_R_HTH_12"/>
</dbReference>
<dbReference type="InterPro" id="IPR025944">
    <property type="entry name" value="Sigma_54_int_dom_CS"/>
</dbReference>
<dbReference type="Pfam" id="PF00158">
    <property type="entry name" value="Sigma54_activat"/>
    <property type="match status" value="1"/>
</dbReference>
<keyword evidence="1" id="KW-0547">Nucleotide-binding</keyword>
<keyword evidence="5" id="KW-0804">Transcription</keyword>
<dbReference type="InterPro" id="IPR058031">
    <property type="entry name" value="AAA_lid_NorR"/>
</dbReference>
<dbReference type="PROSITE" id="PS00675">
    <property type="entry name" value="SIGMA54_INTERACT_1"/>
    <property type="match status" value="1"/>
</dbReference>
<dbReference type="Gene3D" id="3.40.50.300">
    <property type="entry name" value="P-loop containing nucleotide triphosphate hydrolases"/>
    <property type="match status" value="1"/>
</dbReference>
<proteinExistence type="predicted"/>
<dbReference type="FunFam" id="3.40.50.300:FF:000006">
    <property type="entry name" value="DNA-binding transcriptional regulator NtrC"/>
    <property type="match status" value="1"/>
</dbReference>
<dbReference type="Gene3D" id="1.10.10.10">
    <property type="entry name" value="Winged helix-like DNA-binding domain superfamily/Winged helix DNA-binding domain"/>
    <property type="match status" value="1"/>
</dbReference>
<dbReference type="Pfam" id="PF25601">
    <property type="entry name" value="AAA_lid_14"/>
    <property type="match status" value="1"/>
</dbReference>